<reference evidence="1 2" key="1">
    <citation type="submission" date="2012-10" db="EMBL/GenBank/DDBJ databases">
        <authorList>
            <person name="Genoscope - CEA"/>
        </authorList>
    </citation>
    <scope>NUCLEOTIDE SEQUENCE [LARGE SCALE GENOMIC DNA]</scope>
    <source>
        <strain evidence="2">AM13 / DSM 14728</strain>
    </source>
</reference>
<dbReference type="InterPro" id="IPR008792">
    <property type="entry name" value="PQQD"/>
</dbReference>
<dbReference type="PATRIC" id="fig|1121451.3.peg.2659"/>
<dbReference type="InterPro" id="IPR041881">
    <property type="entry name" value="PqqD_sf"/>
</dbReference>
<organism evidence="1 2">
    <name type="scientific">Maridesulfovibrio hydrothermalis AM13 = DSM 14728</name>
    <dbReference type="NCBI Taxonomy" id="1121451"/>
    <lineage>
        <taxon>Bacteria</taxon>
        <taxon>Pseudomonadati</taxon>
        <taxon>Thermodesulfobacteriota</taxon>
        <taxon>Desulfovibrionia</taxon>
        <taxon>Desulfovibrionales</taxon>
        <taxon>Desulfovibrionaceae</taxon>
        <taxon>Maridesulfovibrio</taxon>
    </lineage>
</organism>
<accession>L0RGK6</accession>
<evidence type="ECO:0000313" key="1">
    <source>
        <dbReference type="EMBL" id="CCO24711.1"/>
    </source>
</evidence>
<dbReference type="OrthoDB" id="5421816at2"/>
<evidence type="ECO:0008006" key="3">
    <source>
        <dbReference type="Google" id="ProtNLM"/>
    </source>
</evidence>
<dbReference type="Proteomes" id="UP000010808">
    <property type="component" value="Chromosome"/>
</dbReference>
<evidence type="ECO:0000313" key="2">
    <source>
        <dbReference type="Proteomes" id="UP000010808"/>
    </source>
</evidence>
<dbReference type="AlphaFoldDB" id="L0RGK6"/>
<sequence>MKLFSKKKKTIVPGMTRGEALACKPVKNRGVDETIVDDGLVRLSYPLRLKPLFADVAKKFGMWKDGSPPIKKLELDEMGTLVWNMIDGRTSVKKIAAKFAKTYKVLPREAEVATASFLKDLGKRGLIAFSMADSNQHK</sequence>
<gene>
    <name evidence="1" type="ORF">DESAM_22444</name>
</gene>
<dbReference type="Gene3D" id="1.10.10.1150">
    <property type="entry name" value="Coenzyme PQQ synthesis protein D (PqqD)"/>
    <property type="match status" value="1"/>
</dbReference>
<protein>
    <recommendedName>
        <fullName evidence="3">Coenzyme PQQ synthesis protein D (PqqD)</fullName>
    </recommendedName>
</protein>
<name>L0RGK6_9BACT</name>
<dbReference type="STRING" id="1121451.DESAM_22444"/>
<proteinExistence type="predicted"/>
<dbReference type="Pfam" id="PF05402">
    <property type="entry name" value="PqqD"/>
    <property type="match status" value="1"/>
</dbReference>
<dbReference type="HOGENOM" id="CLU_150513_2_0_7"/>
<dbReference type="EMBL" id="FO203522">
    <property type="protein sequence ID" value="CCO24711.1"/>
    <property type="molecule type" value="Genomic_DNA"/>
</dbReference>
<dbReference type="eggNOG" id="ENOG5033GEP">
    <property type="taxonomic scope" value="Bacteria"/>
</dbReference>
<dbReference type="RefSeq" id="WP_015337311.1">
    <property type="nucleotide sequence ID" value="NC_020055.1"/>
</dbReference>
<dbReference type="KEGG" id="dhy:DESAM_22444"/>
<keyword evidence="2" id="KW-1185">Reference proteome</keyword>